<dbReference type="AlphaFoldDB" id="F2BER8"/>
<gene>
    <name evidence="1" type="ORF">HMPREF9123_2225</name>
</gene>
<sequence>MFQTASSPSAYVESDVGCVAPRRRTRSLPHIESLSSLQIRNRVRGCATHPT</sequence>
<dbReference type="HOGENOM" id="CLU_3101245_0_0_4"/>
<evidence type="ECO:0000313" key="2">
    <source>
        <dbReference type="Proteomes" id="UP000004105"/>
    </source>
</evidence>
<name>F2BER8_9NEIS</name>
<proteinExistence type="predicted"/>
<dbReference type="Proteomes" id="UP000004105">
    <property type="component" value="Unassembled WGS sequence"/>
</dbReference>
<organism evidence="1 2">
    <name type="scientific">Neisseria bacilliformis ATCC BAA-1200</name>
    <dbReference type="NCBI Taxonomy" id="888742"/>
    <lineage>
        <taxon>Bacteria</taxon>
        <taxon>Pseudomonadati</taxon>
        <taxon>Pseudomonadota</taxon>
        <taxon>Betaproteobacteria</taxon>
        <taxon>Neisseriales</taxon>
        <taxon>Neisseriaceae</taxon>
        <taxon>Neisseria</taxon>
    </lineage>
</organism>
<protein>
    <submittedName>
        <fullName evidence="1">Uncharacterized protein</fullName>
    </submittedName>
</protein>
<comment type="caution">
    <text evidence="1">The sequence shown here is derived from an EMBL/GenBank/DDBJ whole genome shotgun (WGS) entry which is preliminary data.</text>
</comment>
<accession>F2BER8</accession>
<reference evidence="1 2" key="1">
    <citation type="submission" date="2011-02" db="EMBL/GenBank/DDBJ databases">
        <authorList>
            <person name="Muzny D."/>
            <person name="Qin X."/>
            <person name="Deng J."/>
            <person name="Jiang H."/>
            <person name="Liu Y."/>
            <person name="Qu J."/>
            <person name="Song X.-Z."/>
            <person name="Zhang L."/>
            <person name="Thornton R."/>
            <person name="Coyle M."/>
            <person name="Francisco L."/>
            <person name="Jackson L."/>
            <person name="Javaid M."/>
            <person name="Korchina V."/>
            <person name="Kovar C."/>
            <person name="Mata R."/>
            <person name="Mathew T."/>
            <person name="Ngo R."/>
            <person name="Nguyen L."/>
            <person name="Nguyen N."/>
            <person name="Okwuonu G."/>
            <person name="Ongeri F."/>
            <person name="Pham C."/>
            <person name="Simmons D."/>
            <person name="Wilczek-Boney K."/>
            <person name="Hale W."/>
            <person name="Jakkamsetti A."/>
            <person name="Pham P."/>
            <person name="Ruth R."/>
            <person name="San Lucas F."/>
            <person name="Warren J."/>
            <person name="Zhang J."/>
            <person name="Zhao Z."/>
            <person name="Zhou C."/>
            <person name="Zhu D."/>
            <person name="Lee S."/>
            <person name="Bess C."/>
            <person name="Blankenburg K."/>
            <person name="Forbes L."/>
            <person name="Fu Q."/>
            <person name="Gubbala S."/>
            <person name="Hirani K."/>
            <person name="Jayaseelan J.C."/>
            <person name="Lara F."/>
            <person name="Munidasa M."/>
            <person name="Palculict T."/>
            <person name="Patil S."/>
            <person name="Pu L.-L."/>
            <person name="Saada N."/>
            <person name="Tang L."/>
            <person name="Weissenberger G."/>
            <person name="Zhu Y."/>
            <person name="Hemphill L."/>
            <person name="Shang Y."/>
            <person name="Youmans B."/>
            <person name="Ayvaz T."/>
            <person name="Ross M."/>
            <person name="Santibanez J."/>
            <person name="Aqrawi P."/>
            <person name="Gross S."/>
            <person name="Joshi V."/>
            <person name="Fowler G."/>
            <person name="Nazareth L."/>
            <person name="Reid J."/>
            <person name="Worley K."/>
            <person name="Petrosino J."/>
            <person name="Highlander S."/>
            <person name="Gibbs R."/>
        </authorList>
    </citation>
    <scope>NUCLEOTIDE SEQUENCE [LARGE SCALE GENOMIC DNA]</scope>
    <source>
        <strain evidence="1 2">ATCC BAA-1200</strain>
    </source>
</reference>
<evidence type="ECO:0000313" key="1">
    <source>
        <dbReference type="EMBL" id="EGF09973.1"/>
    </source>
</evidence>
<dbReference type="EMBL" id="AFAY01000046">
    <property type="protein sequence ID" value="EGF09973.1"/>
    <property type="molecule type" value="Genomic_DNA"/>
</dbReference>
<keyword evidence="2" id="KW-1185">Reference proteome</keyword>